<proteinExistence type="predicted"/>
<comment type="caution">
    <text evidence="1">The sequence shown here is derived from an EMBL/GenBank/DDBJ whole genome shotgun (WGS) entry which is preliminary data.</text>
</comment>
<dbReference type="STRING" id="62101.AB835_10020"/>
<evidence type="ECO:0000313" key="1">
    <source>
        <dbReference type="EMBL" id="ODS23225.1"/>
    </source>
</evidence>
<dbReference type="AlphaFoldDB" id="A0A1D2QNS4"/>
<reference evidence="1 2" key="1">
    <citation type="journal article" date="2016" name="Appl. Environ. Microbiol.">
        <title>Lack of Overt Genome Reduction in the Bryostatin-Producing Bryozoan Symbiont "Candidatus Endobugula sertula".</title>
        <authorList>
            <person name="Miller I.J."/>
            <person name="Vanee N."/>
            <person name="Fong S.S."/>
            <person name="Lim-Fong G.E."/>
            <person name="Kwan J.C."/>
        </authorList>
    </citation>
    <scope>NUCLEOTIDE SEQUENCE [LARGE SCALE GENOMIC DNA]</scope>
    <source>
        <strain evidence="1">AB1-4</strain>
    </source>
</reference>
<organism evidence="1 2">
    <name type="scientific">Candidatus Endobugula sertula</name>
    <name type="common">Bugula neritina bacterial symbiont</name>
    <dbReference type="NCBI Taxonomy" id="62101"/>
    <lineage>
        <taxon>Bacteria</taxon>
        <taxon>Pseudomonadati</taxon>
        <taxon>Pseudomonadota</taxon>
        <taxon>Gammaproteobacteria</taxon>
        <taxon>Cellvibrionales</taxon>
        <taxon>Cellvibrionaceae</taxon>
        <taxon>Candidatus Endobugula</taxon>
    </lineage>
</organism>
<gene>
    <name evidence="1" type="ORF">AB835_10020</name>
</gene>
<evidence type="ECO:0000313" key="2">
    <source>
        <dbReference type="Proteomes" id="UP000242502"/>
    </source>
</evidence>
<dbReference type="EMBL" id="MDLC01000035">
    <property type="protein sequence ID" value="ODS23225.1"/>
    <property type="molecule type" value="Genomic_DNA"/>
</dbReference>
<dbReference type="Proteomes" id="UP000242502">
    <property type="component" value="Unassembled WGS sequence"/>
</dbReference>
<accession>A0A1D2QNS4</accession>
<protein>
    <submittedName>
        <fullName evidence="1">Uncharacterized protein</fullName>
    </submittedName>
</protein>
<name>A0A1D2QNS4_9GAMM</name>
<sequence>MFQSRYKNTIYALYKNSPQHSWFLELITLLEGLFDGVKLDNVVEKQYACQEILNCYDSHVLYQQSCALHTDLMALSLTNDELEFPCGPGRLNLYSNSDFVITLLVSDHMPAQNNRCCSSTYNITLVCLQGEIPVKHWQFQEALTNTHWDRQFISTALQEKGHCLIKPGECLISDCQTGFHKVDMQKSFVALSITTKPLLDMQIEFTSDTLRPLHMIDASSDKSRSKIIFKLLPSLARSHCNVEDILQLGLTSSDHTVRWEAIKASVLAESSIAESAVLQGLKDVNDDVRQSCQRMVSECAE</sequence>